<keyword evidence="1" id="KW-1133">Transmembrane helix</keyword>
<feature type="transmembrane region" description="Helical" evidence="1">
    <location>
        <begin position="79"/>
        <end position="97"/>
    </location>
</feature>
<protein>
    <submittedName>
        <fullName evidence="2">Uncharacterized protein</fullName>
    </submittedName>
</protein>
<comment type="caution">
    <text evidence="2">The sequence shown here is derived from an EMBL/GenBank/DDBJ whole genome shotgun (WGS) entry which is preliminary data.</text>
</comment>
<proteinExistence type="predicted"/>
<evidence type="ECO:0000313" key="2">
    <source>
        <dbReference type="EMBL" id="KKL11323.1"/>
    </source>
</evidence>
<keyword evidence="1" id="KW-0812">Transmembrane</keyword>
<feature type="non-terminal residue" evidence="2">
    <location>
        <position position="1"/>
    </location>
</feature>
<organism evidence="2">
    <name type="scientific">marine sediment metagenome</name>
    <dbReference type="NCBI Taxonomy" id="412755"/>
    <lineage>
        <taxon>unclassified sequences</taxon>
        <taxon>metagenomes</taxon>
        <taxon>ecological metagenomes</taxon>
    </lineage>
</organism>
<dbReference type="AlphaFoldDB" id="A0A0F9DH52"/>
<keyword evidence="1" id="KW-0472">Membrane</keyword>
<dbReference type="EMBL" id="LAZR01041704">
    <property type="protein sequence ID" value="KKL11323.1"/>
    <property type="molecule type" value="Genomic_DNA"/>
</dbReference>
<reference evidence="2" key="1">
    <citation type="journal article" date="2015" name="Nature">
        <title>Complex archaea that bridge the gap between prokaryotes and eukaryotes.</title>
        <authorList>
            <person name="Spang A."/>
            <person name="Saw J.H."/>
            <person name="Jorgensen S.L."/>
            <person name="Zaremba-Niedzwiedzka K."/>
            <person name="Martijn J."/>
            <person name="Lind A.E."/>
            <person name="van Eijk R."/>
            <person name="Schleper C."/>
            <person name="Guy L."/>
            <person name="Ettema T.J."/>
        </authorList>
    </citation>
    <scope>NUCLEOTIDE SEQUENCE</scope>
</reference>
<feature type="transmembrane region" description="Helical" evidence="1">
    <location>
        <begin position="117"/>
        <end position="134"/>
    </location>
</feature>
<evidence type="ECO:0000256" key="1">
    <source>
        <dbReference type="SAM" id="Phobius"/>
    </source>
</evidence>
<sequence length="137" mass="16245">YVWFRSLIGLALIFFLLGLLFNREADFYWERLKRIVRSPLFIAVSVFVTAFLAATFFGVDPAFSFWSNFERGEGGLQILNLYVFFVLLFWYTGRTAIFLRRHVRDKFCTTHHALFHLFRRGLFPVFLVILARTFPDT</sequence>
<gene>
    <name evidence="2" type="ORF">LCGC14_2546990</name>
</gene>
<accession>A0A0F9DH52</accession>
<feature type="transmembrane region" description="Helical" evidence="1">
    <location>
        <begin position="35"/>
        <end position="59"/>
    </location>
</feature>
<feature type="transmembrane region" description="Helical" evidence="1">
    <location>
        <begin position="6"/>
        <end position="23"/>
    </location>
</feature>
<name>A0A0F9DH52_9ZZZZ</name>